<evidence type="ECO:0000256" key="4">
    <source>
        <dbReference type="ARBA" id="ARBA00022679"/>
    </source>
</evidence>
<feature type="non-terminal residue" evidence="9">
    <location>
        <position position="1"/>
    </location>
</feature>
<comment type="similarity">
    <text evidence="1">Belongs to the phage and mitochondrial RNA polymerase family.</text>
</comment>
<evidence type="ECO:0000256" key="3">
    <source>
        <dbReference type="ARBA" id="ARBA00022478"/>
    </source>
</evidence>
<comment type="catalytic activity">
    <reaction evidence="7">
        <text>RNA(n) + a ribonucleoside 5'-triphosphate = RNA(n+1) + diphosphate</text>
        <dbReference type="Rhea" id="RHEA:21248"/>
        <dbReference type="Rhea" id="RHEA-COMP:14527"/>
        <dbReference type="Rhea" id="RHEA-COMP:17342"/>
        <dbReference type="ChEBI" id="CHEBI:33019"/>
        <dbReference type="ChEBI" id="CHEBI:61557"/>
        <dbReference type="ChEBI" id="CHEBI:140395"/>
        <dbReference type="EC" id="2.7.7.6"/>
    </reaction>
</comment>
<dbReference type="GO" id="GO:0003899">
    <property type="term" value="F:DNA-directed RNA polymerase activity"/>
    <property type="evidence" value="ECO:0007669"/>
    <property type="project" value="UniProtKB-EC"/>
</dbReference>
<gene>
    <name evidence="9" type="ORF">TorRG33x02_356250</name>
</gene>
<keyword evidence="5" id="KW-0548">Nucleotidyltransferase</keyword>
<dbReference type="InterPro" id="IPR043502">
    <property type="entry name" value="DNA/RNA_pol_sf"/>
</dbReference>
<dbReference type="PANTHER" id="PTHR10102">
    <property type="entry name" value="DNA-DIRECTED RNA POLYMERASE, MITOCHONDRIAL"/>
    <property type="match status" value="1"/>
</dbReference>
<dbReference type="Proteomes" id="UP000237000">
    <property type="component" value="Unassembled WGS sequence"/>
</dbReference>
<dbReference type="InterPro" id="IPR002092">
    <property type="entry name" value="DNA-dir_Rpol_phage-type"/>
</dbReference>
<evidence type="ECO:0000256" key="7">
    <source>
        <dbReference type="ARBA" id="ARBA00048552"/>
    </source>
</evidence>
<protein>
    <recommendedName>
        <fullName evidence="2">DNA-directed RNA polymerase</fullName>
        <ecNumber evidence="2">2.7.7.6</ecNumber>
    </recommendedName>
</protein>
<evidence type="ECO:0000313" key="9">
    <source>
        <dbReference type="EMBL" id="PON32542.1"/>
    </source>
</evidence>
<sequence>KKLISDKGNAVMVKQQRTAFPPLHSFDGSHMMMTAVAFKNTGLNFAGVHDS</sequence>
<dbReference type="InParanoid" id="A0A2P5A7L8"/>
<keyword evidence="6" id="KW-0804">Transcription</keyword>
<evidence type="ECO:0000313" key="10">
    <source>
        <dbReference type="Proteomes" id="UP000237000"/>
    </source>
</evidence>
<dbReference type="EMBL" id="JXTC01001104">
    <property type="protein sequence ID" value="PON32542.1"/>
    <property type="molecule type" value="Genomic_DNA"/>
</dbReference>
<dbReference type="InterPro" id="IPR046950">
    <property type="entry name" value="DNA-dir_Rpol_C_phage-type"/>
</dbReference>
<proteinExistence type="inferred from homology"/>
<evidence type="ECO:0000256" key="2">
    <source>
        <dbReference type="ARBA" id="ARBA00012418"/>
    </source>
</evidence>
<dbReference type="Gene3D" id="3.30.70.370">
    <property type="match status" value="1"/>
</dbReference>
<accession>A0A2P5A7L8</accession>
<dbReference type="AlphaFoldDB" id="A0A2P5A7L8"/>
<feature type="domain" description="DNA-directed RNA polymerase C-terminal" evidence="8">
    <location>
        <begin position="7"/>
        <end position="51"/>
    </location>
</feature>
<evidence type="ECO:0000256" key="5">
    <source>
        <dbReference type="ARBA" id="ARBA00022695"/>
    </source>
</evidence>
<name>A0A2P5A7L8_TREOI</name>
<keyword evidence="3" id="KW-0240">DNA-directed RNA polymerase</keyword>
<keyword evidence="10" id="KW-1185">Reference proteome</keyword>
<dbReference type="GO" id="GO:0034245">
    <property type="term" value="C:mitochondrial DNA-directed RNA polymerase complex"/>
    <property type="evidence" value="ECO:0007669"/>
    <property type="project" value="TreeGrafter"/>
</dbReference>
<dbReference type="SUPFAM" id="SSF56672">
    <property type="entry name" value="DNA/RNA polymerases"/>
    <property type="match status" value="1"/>
</dbReference>
<keyword evidence="4" id="KW-0808">Transferase</keyword>
<dbReference type="GO" id="GO:0003677">
    <property type="term" value="F:DNA binding"/>
    <property type="evidence" value="ECO:0007669"/>
    <property type="project" value="InterPro"/>
</dbReference>
<dbReference type="GO" id="GO:0006390">
    <property type="term" value="P:mitochondrial transcription"/>
    <property type="evidence" value="ECO:0007669"/>
    <property type="project" value="TreeGrafter"/>
</dbReference>
<organism evidence="9 10">
    <name type="scientific">Trema orientale</name>
    <name type="common">Charcoal tree</name>
    <name type="synonym">Celtis orientalis</name>
    <dbReference type="NCBI Taxonomy" id="63057"/>
    <lineage>
        <taxon>Eukaryota</taxon>
        <taxon>Viridiplantae</taxon>
        <taxon>Streptophyta</taxon>
        <taxon>Embryophyta</taxon>
        <taxon>Tracheophyta</taxon>
        <taxon>Spermatophyta</taxon>
        <taxon>Magnoliopsida</taxon>
        <taxon>eudicotyledons</taxon>
        <taxon>Gunneridae</taxon>
        <taxon>Pentapetalae</taxon>
        <taxon>rosids</taxon>
        <taxon>fabids</taxon>
        <taxon>Rosales</taxon>
        <taxon>Cannabaceae</taxon>
        <taxon>Trema</taxon>
    </lineage>
</organism>
<comment type="caution">
    <text evidence="9">The sequence shown here is derived from an EMBL/GenBank/DDBJ whole genome shotgun (WGS) entry which is preliminary data.</text>
</comment>
<dbReference type="OrthoDB" id="276422at2759"/>
<dbReference type="STRING" id="63057.A0A2P5A7L8"/>
<dbReference type="Pfam" id="PF00940">
    <property type="entry name" value="RNA_pol"/>
    <property type="match status" value="1"/>
</dbReference>
<evidence type="ECO:0000256" key="1">
    <source>
        <dbReference type="ARBA" id="ARBA00009493"/>
    </source>
</evidence>
<reference evidence="10" key="1">
    <citation type="submission" date="2016-06" db="EMBL/GenBank/DDBJ databases">
        <title>Parallel loss of symbiosis genes in relatives of nitrogen-fixing non-legume Parasponia.</title>
        <authorList>
            <person name="Van Velzen R."/>
            <person name="Holmer R."/>
            <person name="Bu F."/>
            <person name="Rutten L."/>
            <person name="Van Zeijl A."/>
            <person name="Liu W."/>
            <person name="Santuari L."/>
            <person name="Cao Q."/>
            <person name="Sharma T."/>
            <person name="Shen D."/>
            <person name="Roswanjaya Y."/>
            <person name="Wardhani T."/>
            <person name="Kalhor M.S."/>
            <person name="Jansen J."/>
            <person name="Van den Hoogen J."/>
            <person name="Gungor B."/>
            <person name="Hartog M."/>
            <person name="Hontelez J."/>
            <person name="Verver J."/>
            <person name="Yang W.-C."/>
            <person name="Schijlen E."/>
            <person name="Repin R."/>
            <person name="Schilthuizen M."/>
            <person name="Schranz E."/>
            <person name="Heidstra R."/>
            <person name="Miyata K."/>
            <person name="Fedorova E."/>
            <person name="Kohlen W."/>
            <person name="Bisseling T."/>
            <person name="Smit S."/>
            <person name="Geurts R."/>
        </authorList>
    </citation>
    <scope>NUCLEOTIDE SEQUENCE [LARGE SCALE GENOMIC DNA]</scope>
    <source>
        <strain evidence="10">cv. RG33-2</strain>
    </source>
</reference>
<evidence type="ECO:0000259" key="8">
    <source>
        <dbReference type="Pfam" id="PF00940"/>
    </source>
</evidence>
<evidence type="ECO:0000256" key="6">
    <source>
        <dbReference type="ARBA" id="ARBA00023163"/>
    </source>
</evidence>
<dbReference type="EC" id="2.7.7.6" evidence="2"/>
<dbReference type="PANTHER" id="PTHR10102:SF0">
    <property type="entry name" value="DNA-DIRECTED RNA POLYMERASE, MITOCHONDRIAL"/>
    <property type="match status" value="1"/>
</dbReference>